<keyword evidence="2" id="KW-1185">Reference proteome</keyword>
<proteinExistence type="predicted"/>
<evidence type="ECO:0008006" key="3">
    <source>
        <dbReference type="Google" id="ProtNLM"/>
    </source>
</evidence>
<gene>
    <name evidence="1" type="ORF">BJ508DRAFT_302282</name>
</gene>
<organism evidence="1 2">
    <name type="scientific">Ascobolus immersus RN42</name>
    <dbReference type="NCBI Taxonomy" id="1160509"/>
    <lineage>
        <taxon>Eukaryota</taxon>
        <taxon>Fungi</taxon>
        <taxon>Dikarya</taxon>
        <taxon>Ascomycota</taxon>
        <taxon>Pezizomycotina</taxon>
        <taxon>Pezizomycetes</taxon>
        <taxon>Pezizales</taxon>
        <taxon>Ascobolaceae</taxon>
        <taxon>Ascobolus</taxon>
    </lineage>
</organism>
<reference evidence="1 2" key="1">
    <citation type="journal article" date="2018" name="Nat. Ecol. Evol.">
        <title>Pezizomycetes genomes reveal the molecular basis of ectomycorrhizal truffle lifestyle.</title>
        <authorList>
            <person name="Murat C."/>
            <person name="Payen T."/>
            <person name="Noel B."/>
            <person name="Kuo A."/>
            <person name="Morin E."/>
            <person name="Chen J."/>
            <person name="Kohler A."/>
            <person name="Krizsan K."/>
            <person name="Balestrini R."/>
            <person name="Da Silva C."/>
            <person name="Montanini B."/>
            <person name="Hainaut M."/>
            <person name="Levati E."/>
            <person name="Barry K.W."/>
            <person name="Belfiori B."/>
            <person name="Cichocki N."/>
            <person name="Clum A."/>
            <person name="Dockter R.B."/>
            <person name="Fauchery L."/>
            <person name="Guy J."/>
            <person name="Iotti M."/>
            <person name="Le Tacon F."/>
            <person name="Lindquist E.A."/>
            <person name="Lipzen A."/>
            <person name="Malagnac F."/>
            <person name="Mello A."/>
            <person name="Molinier V."/>
            <person name="Miyauchi S."/>
            <person name="Poulain J."/>
            <person name="Riccioni C."/>
            <person name="Rubini A."/>
            <person name="Sitrit Y."/>
            <person name="Splivallo R."/>
            <person name="Traeger S."/>
            <person name="Wang M."/>
            <person name="Zifcakova L."/>
            <person name="Wipf D."/>
            <person name="Zambonelli A."/>
            <person name="Paolocci F."/>
            <person name="Nowrousian M."/>
            <person name="Ottonello S."/>
            <person name="Baldrian P."/>
            <person name="Spatafora J.W."/>
            <person name="Henrissat B."/>
            <person name="Nagy L.G."/>
            <person name="Aury J.M."/>
            <person name="Wincker P."/>
            <person name="Grigoriev I.V."/>
            <person name="Bonfante P."/>
            <person name="Martin F.M."/>
        </authorList>
    </citation>
    <scope>NUCLEOTIDE SEQUENCE [LARGE SCALE GENOMIC DNA]</scope>
    <source>
        <strain evidence="1 2">RN42</strain>
    </source>
</reference>
<dbReference type="AlphaFoldDB" id="A0A3N4IID7"/>
<name>A0A3N4IID7_ASCIM</name>
<accession>A0A3N4IID7</accession>
<dbReference type="Proteomes" id="UP000275078">
    <property type="component" value="Unassembled WGS sequence"/>
</dbReference>
<evidence type="ECO:0000313" key="2">
    <source>
        <dbReference type="Proteomes" id="UP000275078"/>
    </source>
</evidence>
<protein>
    <recommendedName>
        <fullName evidence="3">Reverse transcriptase RNase H-like domain-containing protein</fullName>
    </recommendedName>
</protein>
<sequence length="172" mass="19470">MAYSFLKVRHIVKGATVLMITDHAPIKGVLDGSLEYNTCIERYRNALLPFLKYLNNTSEIAKFLATDNTQQTFFLAHGFSPVMQTTIPDETYIKYFDIESGTVILPPNISNDLSLPVIPRQMSIDSFQAEMKVIIEANIPIAEKQILMQSCRETYRRKLPAPATVNPEEKTV</sequence>
<dbReference type="EMBL" id="ML119651">
    <property type="protein sequence ID" value="RPA85895.1"/>
    <property type="molecule type" value="Genomic_DNA"/>
</dbReference>
<evidence type="ECO:0000313" key="1">
    <source>
        <dbReference type="EMBL" id="RPA85895.1"/>
    </source>
</evidence>